<evidence type="ECO:0000256" key="3">
    <source>
        <dbReference type="ARBA" id="ARBA00022806"/>
    </source>
</evidence>
<keyword evidence="2" id="KW-0378">Hydrolase</keyword>
<evidence type="ECO:0000259" key="5">
    <source>
        <dbReference type="PROSITE" id="PS51192"/>
    </source>
</evidence>
<organism evidence="6">
    <name type="scientific">viral metagenome</name>
    <dbReference type="NCBI Taxonomy" id="1070528"/>
    <lineage>
        <taxon>unclassified sequences</taxon>
        <taxon>metagenomes</taxon>
        <taxon>organismal metagenomes</taxon>
    </lineage>
</organism>
<dbReference type="GO" id="GO:0005524">
    <property type="term" value="F:ATP binding"/>
    <property type="evidence" value="ECO:0007669"/>
    <property type="project" value="UniProtKB-KW"/>
</dbReference>
<sequence length="591" mass="67656">MTHIKHKSLGKLGYTVHISEFDKDFINEIKKDCTVITTVLPAFRDLQKPKKYLLYYISKDKSNLYLPRYYAIKKFGNPKYVSLSKGIPIDVKCKCIHDPLPYQITATTKLDKLFDIKSQIGSGGVLSLPCGYGKTYCAIRTICKLGLSGLIIVPTECLLDQWIEAIKLFAPAARVGHIQCDRVSIKDKDFVVAMLHSVCLKDYNSAIFDQFGIVVYDECHHIASKTFCKSMMKIRTKFTLGLSATPTRRDGLSPVFYNFIGPLFHTEKRSGSNRIIIKKIDLYSNSENYQILRMKNGTKNTAGMITAVSLLEERNQLIIYTLRELIQQGRKILLISGRKKQLHDLKDMLDTEGIKDPVTGKYITYGFYYGKKGMSRKNHKILLAKSAKCNIVLGIDVLAKEGLDIPDRNTLVWGTPPGMDVIQPVGRILRKYHTDLNPVVVDFVDHTGNFVNHSRERNKWFKEEEYIIHQHKVELLGNPELWKLDTMSYLIRQPTKKQMTENKVIDDKEKDEPKKEEVIEPDFDDCMLEDEEGVKPKPKLKPKPKIITKPKKYKPKQSALDTCLLNTTMPTMRNKPIKKPTSEPNFDICIL</sequence>
<dbReference type="InterPro" id="IPR050615">
    <property type="entry name" value="ATP-dep_DNA_Helicase"/>
</dbReference>
<dbReference type="Gene3D" id="3.40.50.300">
    <property type="entry name" value="P-loop containing nucleotide triphosphate hydrolases"/>
    <property type="match status" value="2"/>
</dbReference>
<dbReference type="CDD" id="cd17926">
    <property type="entry name" value="DEXHc_RE"/>
    <property type="match status" value="1"/>
</dbReference>
<dbReference type="PANTHER" id="PTHR11274:SF0">
    <property type="entry name" value="GENERAL TRANSCRIPTION AND DNA REPAIR FACTOR IIH HELICASE SUBUNIT XPB"/>
    <property type="match status" value="1"/>
</dbReference>
<evidence type="ECO:0000313" key="6">
    <source>
        <dbReference type="EMBL" id="QHU00457.1"/>
    </source>
</evidence>
<dbReference type="Pfam" id="PF04851">
    <property type="entry name" value="ResIII"/>
    <property type="match status" value="1"/>
</dbReference>
<dbReference type="AlphaFoldDB" id="A0A6C0J789"/>
<dbReference type="SUPFAM" id="SSF52540">
    <property type="entry name" value="P-loop containing nucleoside triphosphate hydrolases"/>
    <property type="match status" value="2"/>
</dbReference>
<dbReference type="GO" id="GO:0004386">
    <property type="term" value="F:helicase activity"/>
    <property type="evidence" value="ECO:0007669"/>
    <property type="project" value="UniProtKB-KW"/>
</dbReference>
<reference evidence="6" key="1">
    <citation type="journal article" date="2020" name="Nature">
        <title>Giant virus diversity and host interactions through global metagenomics.</title>
        <authorList>
            <person name="Schulz F."/>
            <person name="Roux S."/>
            <person name="Paez-Espino D."/>
            <person name="Jungbluth S."/>
            <person name="Walsh D.A."/>
            <person name="Denef V.J."/>
            <person name="McMahon K.D."/>
            <person name="Konstantinidis K.T."/>
            <person name="Eloe-Fadrosh E.A."/>
            <person name="Kyrpides N.C."/>
            <person name="Woyke T."/>
        </authorList>
    </citation>
    <scope>NUCLEOTIDE SEQUENCE</scope>
    <source>
        <strain evidence="6">GVMAG-M-3300025860-20</strain>
    </source>
</reference>
<dbReference type="PANTHER" id="PTHR11274">
    <property type="entry name" value="RAD25/XP-B DNA REPAIR HELICASE"/>
    <property type="match status" value="1"/>
</dbReference>
<feature type="domain" description="Helicase ATP-binding" evidence="5">
    <location>
        <begin position="115"/>
        <end position="264"/>
    </location>
</feature>
<evidence type="ECO:0000256" key="4">
    <source>
        <dbReference type="ARBA" id="ARBA00022840"/>
    </source>
</evidence>
<dbReference type="InterPro" id="IPR027417">
    <property type="entry name" value="P-loop_NTPase"/>
</dbReference>
<dbReference type="GO" id="GO:0003677">
    <property type="term" value="F:DNA binding"/>
    <property type="evidence" value="ECO:0007669"/>
    <property type="project" value="InterPro"/>
</dbReference>
<dbReference type="GO" id="GO:0016787">
    <property type="term" value="F:hydrolase activity"/>
    <property type="evidence" value="ECO:0007669"/>
    <property type="project" value="UniProtKB-KW"/>
</dbReference>
<proteinExistence type="predicted"/>
<dbReference type="InterPro" id="IPR006935">
    <property type="entry name" value="Helicase/UvrB_N"/>
</dbReference>
<evidence type="ECO:0000256" key="1">
    <source>
        <dbReference type="ARBA" id="ARBA00022741"/>
    </source>
</evidence>
<keyword evidence="3" id="KW-0347">Helicase</keyword>
<dbReference type="EMBL" id="MN740327">
    <property type="protein sequence ID" value="QHU00457.1"/>
    <property type="molecule type" value="Genomic_DNA"/>
</dbReference>
<name>A0A6C0J789_9ZZZZ</name>
<dbReference type="PROSITE" id="PS51192">
    <property type="entry name" value="HELICASE_ATP_BIND_1"/>
    <property type="match status" value="1"/>
</dbReference>
<keyword evidence="1" id="KW-0547">Nucleotide-binding</keyword>
<keyword evidence="4" id="KW-0067">ATP-binding</keyword>
<accession>A0A6C0J789</accession>
<protein>
    <recommendedName>
        <fullName evidence="5">Helicase ATP-binding domain-containing protein</fullName>
    </recommendedName>
</protein>
<evidence type="ECO:0000256" key="2">
    <source>
        <dbReference type="ARBA" id="ARBA00022801"/>
    </source>
</evidence>
<dbReference type="InterPro" id="IPR014001">
    <property type="entry name" value="Helicase_ATP-bd"/>
</dbReference>
<dbReference type="SMART" id="SM00487">
    <property type="entry name" value="DEXDc"/>
    <property type="match status" value="1"/>
</dbReference>